<name>A0A9X1VTN7_9BURK</name>
<dbReference type="InterPro" id="IPR036640">
    <property type="entry name" value="ABC1_TM_sf"/>
</dbReference>
<dbReference type="PROSITE" id="PS00211">
    <property type="entry name" value="ABC_TRANSPORTER_1"/>
    <property type="match status" value="1"/>
</dbReference>
<evidence type="ECO:0000256" key="1">
    <source>
        <dbReference type="ARBA" id="ARBA00004651"/>
    </source>
</evidence>
<dbReference type="PANTHER" id="PTHR24221:SF261">
    <property type="entry name" value="GLUTATHIONE_L-CYSTEINE TRANSPORT SYSTEM ATP-BINDING_PERMEASE PROTEIN CYDD"/>
    <property type="match status" value="1"/>
</dbReference>
<dbReference type="InterPro" id="IPR011527">
    <property type="entry name" value="ABC1_TM_dom"/>
</dbReference>
<dbReference type="GO" id="GO:0042883">
    <property type="term" value="P:cysteine transport"/>
    <property type="evidence" value="ECO:0007669"/>
    <property type="project" value="InterPro"/>
</dbReference>
<dbReference type="GO" id="GO:0005886">
    <property type="term" value="C:plasma membrane"/>
    <property type="evidence" value="ECO:0007669"/>
    <property type="project" value="UniProtKB-SubCell"/>
</dbReference>
<evidence type="ECO:0000313" key="11">
    <source>
        <dbReference type="EMBL" id="MCJ0762720.1"/>
    </source>
</evidence>
<dbReference type="Pfam" id="PF00005">
    <property type="entry name" value="ABC_tran"/>
    <property type="match status" value="1"/>
</dbReference>
<dbReference type="GO" id="GO:0140359">
    <property type="term" value="F:ABC-type transporter activity"/>
    <property type="evidence" value="ECO:0007669"/>
    <property type="project" value="InterPro"/>
</dbReference>
<evidence type="ECO:0000256" key="8">
    <source>
        <dbReference type="SAM" id="Phobius"/>
    </source>
</evidence>
<dbReference type="RefSeq" id="WP_243305216.1">
    <property type="nucleotide sequence ID" value="NZ_JALGBI010000001.1"/>
</dbReference>
<dbReference type="InterPro" id="IPR014216">
    <property type="entry name" value="ABC_transptr_CydD"/>
</dbReference>
<evidence type="ECO:0000256" key="2">
    <source>
        <dbReference type="ARBA" id="ARBA00022475"/>
    </source>
</evidence>
<dbReference type="InterPro" id="IPR003439">
    <property type="entry name" value="ABC_transporter-like_ATP-bd"/>
</dbReference>
<dbReference type="SMART" id="SM00382">
    <property type="entry name" value="AAA"/>
    <property type="match status" value="1"/>
</dbReference>
<evidence type="ECO:0000259" key="9">
    <source>
        <dbReference type="PROSITE" id="PS50893"/>
    </source>
</evidence>
<dbReference type="Pfam" id="PF00664">
    <property type="entry name" value="ABC_membrane"/>
    <property type="match status" value="1"/>
</dbReference>
<evidence type="ECO:0000313" key="12">
    <source>
        <dbReference type="Proteomes" id="UP001139447"/>
    </source>
</evidence>
<dbReference type="NCBIfam" id="TIGR02857">
    <property type="entry name" value="CydD"/>
    <property type="match status" value="1"/>
</dbReference>
<keyword evidence="3 8" id="KW-0812">Transmembrane</keyword>
<feature type="domain" description="ABC transmembrane type-1" evidence="10">
    <location>
        <begin position="5"/>
        <end position="299"/>
    </location>
</feature>
<sequence length="553" mass="57305">MGWSWGSLLQAMASALWLPQAACLAYAVQRLADAAAQDAAGWRIVAGPAALLLLLGLLRAALEGWGLRRVFRQARAGLSQLREQVAAALALGSPLDRARPASGLAASAIAEQAEAVVPYLTRYQPARLRVMVLPLLILAAVSPLSWAAALVLLLAAPLIPLFMALVGWRAQAASEAQMVEMGGMSAFLLDRLRGLATVRALDAVQATAQRLDDAAQSLRQRTLRVLRIAFLSSAVLELFSALGVAMVAVYVGFHLLGQLEFGAWGRRLSLGEGLFILLLAPAFFEPLRELSAVWHDRAAGEAALQALRRLGEARPALLAAPGSGGASAHLGADRPAAVALRIEGLRFAYPGTPAPVFGAFGLQVAPGEHVAVMGGSGCGKSTLLALIAGLAPVQAGRIEIDGVPLSAATADGLRECMAWIGQRPHVFAGSVQANVALGRPGVGAAQVRAALQAAALERVAQAHPGTGLGEGGAGLSGGEAVRLALARAAAWPQAGLLLADEPTAHLDAQTAHEVTQALLLLARGRTLIVATHDPVLAARLGRQVRLDMPQEPA</sequence>
<keyword evidence="12" id="KW-1185">Reference proteome</keyword>
<feature type="transmembrane region" description="Helical" evidence="8">
    <location>
        <begin position="150"/>
        <end position="168"/>
    </location>
</feature>
<feature type="domain" description="ABC transporter" evidence="9">
    <location>
        <begin position="340"/>
        <end position="553"/>
    </location>
</feature>
<dbReference type="CDD" id="cd18584">
    <property type="entry name" value="ABC_6TM_AarD_CydD"/>
    <property type="match status" value="1"/>
</dbReference>
<comment type="caution">
    <text evidence="11">The sequence shown here is derived from an EMBL/GenBank/DDBJ whole genome shotgun (WGS) entry which is preliminary data.</text>
</comment>
<dbReference type="InterPro" id="IPR039421">
    <property type="entry name" value="Type_1_exporter"/>
</dbReference>
<feature type="transmembrane region" description="Helical" evidence="8">
    <location>
        <begin position="228"/>
        <end position="256"/>
    </location>
</feature>
<reference evidence="11" key="1">
    <citation type="submission" date="2022-03" db="EMBL/GenBank/DDBJ databases">
        <authorList>
            <person name="Woo C.Y."/>
        </authorList>
    </citation>
    <scope>NUCLEOTIDE SEQUENCE</scope>
    <source>
        <strain evidence="11">CYS-02</strain>
    </source>
</reference>
<dbReference type="SUPFAM" id="SSF52540">
    <property type="entry name" value="P-loop containing nucleoside triphosphate hydrolases"/>
    <property type="match status" value="1"/>
</dbReference>
<accession>A0A9X1VTN7</accession>
<dbReference type="AlphaFoldDB" id="A0A9X1VTN7"/>
<protein>
    <submittedName>
        <fullName evidence="11">Thiol reductant ABC exporter subunit CydD</fullName>
    </submittedName>
</protein>
<dbReference type="GO" id="GO:0034040">
    <property type="term" value="F:ATPase-coupled lipid transmembrane transporter activity"/>
    <property type="evidence" value="ECO:0007669"/>
    <property type="project" value="TreeGrafter"/>
</dbReference>
<organism evidence="11 12">
    <name type="scientific">Variovorax terrae</name>
    <dbReference type="NCBI Taxonomy" id="2923278"/>
    <lineage>
        <taxon>Bacteria</taxon>
        <taxon>Pseudomonadati</taxon>
        <taxon>Pseudomonadota</taxon>
        <taxon>Betaproteobacteria</taxon>
        <taxon>Burkholderiales</taxon>
        <taxon>Comamonadaceae</taxon>
        <taxon>Variovorax</taxon>
    </lineage>
</organism>
<evidence type="ECO:0000256" key="6">
    <source>
        <dbReference type="ARBA" id="ARBA00022989"/>
    </source>
</evidence>
<evidence type="ECO:0000256" key="3">
    <source>
        <dbReference type="ARBA" id="ARBA00022692"/>
    </source>
</evidence>
<gene>
    <name evidence="11" type="primary">cydD</name>
    <name evidence="11" type="ORF">MMF98_05785</name>
</gene>
<evidence type="ECO:0000256" key="5">
    <source>
        <dbReference type="ARBA" id="ARBA00022840"/>
    </source>
</evidence>
<dbReference type="CDD" id="cd03228">
    <property type="entry name" value="ABCC_MRP_Like"/>
    <property type="match status" value="1"/>
</dbReference>
<dbReference type="GO" id="GO:0016887">
    <property type="term" value="F:ATP hydrolysis activity"/>
    <property type="evidence" value="ECO:0007669"/>
    <property type="project" value="InterPro"/>
</dbReference>
<comment type="subcellular location">
    <subcellularLocation>
        <location evidence="1">Cell membrane</location>
        <topology evidence="1">Multi-pass membrane protein</topology>
    </subcellularLocation>
</comment>
<dbReference type="Gene3D" id="1.20.1560.10">
    <property type="entry name" value="ABC transporter type 1, transmembrane domain"/>
    <property type="match status" value="1"/>
</dbReference>
<dbReference type="Gene3D" id="3.40.50.300">
    <property type="entry name" value="P-loop containing nucleotide triphosphate hydrolases"/>
    <property type="match status" value="1"/>
</dbReference>
<dbReference type="PANTHER" id="PTHR24221">
    <property type="entry name" value="ATP-BINDING CASSETTE SUB-FAMILY B"/>
    <property type="match status" value="1"/>
</dbReference>
<evidence type="ECO:0000259" key="10">
    <source>
        <dbReference type="PROSITE" id="PS50929"/>
    </source>
</evidence>
<dbReference type="EMBL" id="JALGBI010000001">
    <property type="protein sequence ID" value="MCJ0762720.1"/>
    <property type="molecule type" value="Genomic_DNA"/>
</dbReference>
<dbReference type="InterPro" id="IPR003593">
    <property type="entry name" value="AAA+_ATPase"/>
</dbReference>
<keyword evidence="4" id="KW-0547">Nucleotide-binding</keyword>
<dbReference type="GO" id="GO:0005524">
    <property type="term" value="F:ATP binding"/>
    <property type="evidence" value="ECO:0007669"/>
    <property type="project" value="UniProtKB-KW"/>
</dbReference>
<proteinExistence type="predicted"/>
<dbReference type="PROSITE" id="PS50929">
    <property type="entry name" value="ABC_TM1F"/>
    <property type="match status" value="1"/>
</dbReference>
<keyword evidence="2" id="KW-1003">Cell membrane</keyword>
<keyword evidence="7 8" id="KW-0472">Membrane</keyword>
<keyword evidence="5" id="KW-0067">ATP-binding</keyword>
<dbReference type="InterPro" id="IPR027417">
    <property type="entry name" value="P-loop_NTPase"/>
</dbReference>
<dbReference type="Proteomes" id="UP001139447">
    <property type="component" value="Unassembled WGS sequence"/>
</dbReference>
<evidence type="ECO:0000256" key="4">
    <source>
        <dbReference type="ARBA" id="ARBA00022741"/>
    </source>
</evidence>
<dbReference type="PROSITE" id="PS50893">
    <property type="entry name" value="ABC_TRANSPORTER_2"/>
    <property type="match status" value="1"/>
</dbReference>
<dbReference type="SUPFAM" id="SSF90123">
    <property type="entry name" value="ABC transporter transmembrane region"/>
    <property type="match status" value="1"/>
</dbReference>
<keyword evidence="6 8" id="KW-1133">Transmembrane helix</keyword>
<feature type="transmembrane region" description="Helical" evidence="8">
    <location>
        <begin position="41"/>
        <end position="62"/>
    </location>
</feature>
<dbReference type="InterPro" id="IPR017871">
    <property type="entry name" value="ABC_transporter-like_CS"/>
</dbReference>
<evidence type="ECO:0000256" key="7">
    <source>
        <dbReference type="ARBA" id="ARBA00023136"/>
    </source>
</evidence>